<evidence type="ECO:0000256" key="1">
    <source>
        <dbReference type="ARBA" id="ARBA00004370"/>
    </source>
</evidence>
<evidence type="ECO:0000256" key="4">
    <source>
        <dbReference type="ARBA" id="ARBA00023136"/>
    </source>
</evidence>
<keyword evidence="7" id="KW-1185">Reference proteome</keyword>
<dbReference type="AlphaFoldDB" id="A0A915D1W4"/>
<keyword evidence="3 5" id="KW-1133">Transmembrane helix</keyword>
<dbReference type="Gene3D" id="1.20.1070.10">
    <property type="entry name" value="Rhodopsin 7-helix transmembrane proteins"/>
    <property type="match status" value="1"/>
</dbReference>
<feature type="transmembrane region" description="Helical" evidence="5">
    <location>
        <begin position="195"/>
        <end position="215"/>
    </location>
</feature>
<reference evidence="8" key="1">
    <citation type="submission" date="2022-11" db="UniProtKB">
        <authorList>
            <consortium name="WormBaseParasite"/>
        </authorList>
    </citation>
    <scope>IDENTIFICATION</scope>
</reference>
<dbReference type="WBParaSite" id="jg14679">
    <property type="protein sequence ID" value="jg14679"/>
    <property type="gene ID" value="jg14679"/>
</dbReference>
<keyword evidence="2 5" id="KW-0812">Transmembrane</keyword>
<feature type="transmembrane region" description="Helical" evidence="5">
    <location>
        <begin position="317"/>
        <end position="340"/>
    </location>
</feature>
<feature type="transmembrane region" description="Helical" evidence="5">
    <location>
        <begin position="150"/>
        <end position="174"/>
    </location>
</feature>
<evidence type="ECO:0000256" key="5">
    <source>
        <dbReference type="SAM" id="Phobius"/>
    </source>
</evidence>
<dbReference type="PANTHER" id="PTHR46709">
    <property type="entry name" value="PROTEIN CBG23488-RELATED"/>
    <property type="match status" value="1"/>
</dbReference>
<dbReference type="GO" id="GO:0016020">
    <property type="term" value="C:membrane"/>
    <property type="evidence" value="ECO:0007669"/>
    <property type="project" value="UniProtKB-SubCell"/>
</dbReference>
<name>A0A915D1W4_9BILA</name>
<organism evidence="7 8">
    <name type="scientific">Ditylenchus dipsaci</name>
    <dbReference type="NCBI Taxonomy" id="166011"/>
    <lineage>
        <taxon>Eukaryota</taxon>
        <taxon>Metazoa</taxon>
        <taxon>Ecdysozoa</taxon>
        <taxon>Nematoda</taxon>
        <taxon>Chromadorea</taxon>
        <taxon>Rhabditida</taxon>
        <taxon>Tylenchina</taxon>
        <taxon>Tylenchomorpha</taxon>
        <taxon>Sphaerularioidea</taxon>
        <taxon>Anguinidae</taxon>
        <taxon>Anguininae</taxon>
        <taxon>Ditylenchus</taxon>
    </lineage>
</organism>
<comment type="subcellular location">
    <subcellularLocation>
        <location evidence="1">Membrane</location>
    </subcellularLocation>
</comment>
<feature type="transmembrane region" description="Helical" evidence="5">
    <location>
        <begin position="113"/>
        <end position="138"/>
    </location>
</feature>
<evidence type="ECO:0000259" key="6">
    <source>
        <dbReference type="PROSITE" id="PS50262"/>
    </source>
</evidence>
<feature type="transmembrane region" description="Helical" evidence="5">
    <location>
        <begin position="66"/>
        <end position="92"/>
    </location>
</feature>
<sequence length="421" mass="47259">MSFENFRHLSAAANLSAALFRLATPSVAAPQPTTSAILTFSMESTENLDEEEQLCGEYENYTPARFLFLSISSIIAVMGVFANIFLCILFSLSSGNATTSSQHKTPPTLYPRILALLDTIICLVYILIFGGDAVMIYLHVKSLFTLYHTYIVPAFVISRIAQIAIPYMLIFATLERFVWIAGNMRNRILKRMYSVHGRYVTVAISLLICICLRLPTAWATRVYDYPKCEDFFEARLQLPLPGSDSTAFFCATYFQRGDNKFLRLSNYSTPDVAVERSNSVRTSSVAASLSESLMPIHNVRKSLSTIMTMNTPVKSAIYTMVCIVASYLLSNTLHLILTVLERSNSDLLKHPTDPNLASTFHTIFSDMVSFVYMFTSAMRCVIYYVCNPTIRGDIQGAFKHMCHRTPEKGEEKTDTNNSTML</sequence>
<dbReference type="SUPFAM" id="SSF81321">
    <property type="entry name" value="Family A G protein-coupled receptor-like"/>
    <property type="match status" value="1"/>
</dbReference>
<accession>A0A915D1W4</accession>
<evidence type="ECO:0000256" key="3">
    <source>
        <dbReference type="ARBA" id="ARBA00022989"/>
    </source>
</evidence>
<proteinExistence type="predicted"/>
<dbReference type="InterPro" id="IPR017452">
    <property type="entry name" value="GPCR_Rhodpsn_7TM"/>
</dbReference>
<feature type="domain" description="G-protein coupled receptors family 1 profile" evidence="6">
    <location>
        <begin position="82"/>
        <end position="383"/>
    </location>
</feature>
<keyword evidence="4 5" id="KW-0472">Membrane</keyword>
<protein>
    <submittedName>
        <fullName evidence="8">G-protein coupled receptors family 1 profile domain-containing protein</fullName>
    </submittedName>
</protein>
<evidence type="ECO:0000313" key="7">
    <source>
        <dbReference type="Proteomes" id="UP000887574"/>
    </source>
</evidence>
<evidence type="ECO:0000256" key="2">
    <source>
        <dbReference type="ARBA" id="ARBA00022692"/>
    </source>
</evidence>
<dbReference type="Proteomes" id="UP000887574">
    <property type="component" value="Unplaced"/>
</dbReference>
<dbReference type="PANTHER" id="PTHR46709:SF14">
    <property type="entry name" value="G-PROTEIN COUPLED RECEPTORS FAMILY 1 PROFILE DOMAIN-CONTAINING PROTEIN"/>
    <property type="match status" value="1"/>
</dbReference>
<evidence type="ECO:0000313" key="8">
    <source>
        <dbReference type="WBParaSite" id="jg14679"/>
    </source>
</evidence>
<dbReference type="PROSITE" id="PS50262">
    <property type="entry name" value="G_PROTEIN_RECEP_F1_2"/>
    <property type="match status" value="1"/>
</dbReference>